<proteinExistence type="predicted"/>
<dbReference type="EMBL" id="PGCI01000063">
    <property type="protein sequence ID" value="PLW43883.1"/>
    <property type="molecule type" value="Genomic_DNA"/>
</dbReference>
<dbReference type="Proteomes" id="UP000235392">
    <property type="component" value="Unassembled WGS sequence"/>
</dbReference>
<sequence>MPACGCPDVRLENGEVRSCSCQPCSSGNLQGCSCNKETGCACTSSVLPTEDANRCVCTASGKACSCEGCGCKDTAAVAASSGSCCS</sequence>
<dbReference type="AlphaFoldDB" id="A0A2N5V1L2"/>
<comment type="caution">
    <text evidence="1">The sequence shown here is derived from an EMBL/GenBank/DDBJ whole genome shotgun (WGS) entry which is preliminary data.</text>
</comment>
<organism evidence="1 4">
    <name type="scientific">Puccinia coronata f. sp. avenae</name>
    <dbReference type="NCBI Taxonomy" id="200324"/>
    <lineage>
        <taxon>Eukaryota</taxon>
        <taxon>Fungi</taxon>
        <taxon>Dikarya</taxon>
        <taxon>Basidiomycota</taxon>
        <taxon>Pucciniomycotina</taxon>
        <taxon>Pucciniomycetes</taxon>
        <taxon>Pucciniales</taxon>
        <taxon>Pucciniaceae</taxon>
        <taxon>Puccinia</taxon>
    </lineage>
</organism>
<protein>
    <submittedName>
        <fullName evidence="1">Uncharacterized protein</fullName>
    </submittedName>
</protein>
<dbReference type="OrthoDB" id="2495256at2759"/>
<evidence type="ECO:0000313" key="3">
    <source>
        <dbReference type="Proteomes" id="UP000235388"/>
    </source>
</evidence>
<evidence type="ECO:0000313" key="2">
    <source>
        <dbReference type="EMBL" id="PLW53478.1"/>
    </source>
</evidence>
<name>A0A2N5V1L2_9BASI</name>
<evidence type="ECO:0000313" key="4">
    <source>
        <dbReference type="Proteomes" id="UP000235392"/>
    </source>
</evidence>
<keyword evidence="3" id="KW-1185">Reference proteome</keyword>
<dbReference type="Proteomes" id="UP000235388">
    <property type="component" value="Unassembled WGS sequence"/>
</dbReference>
<accession>A0A2N5V1L2</accession>
<reference evidence="3 4" key="1">
    <citation type="submission" date="2017-11" db="EMBL/GenBank/DDBJ databases">
        <title>De novo assembly and phasing of dikaryotic genomes from two isolates of Puccinia coronata f. sp. avenae, the causal agent of oat crown rust.</title>
        <authorList>
            <person name="Miller M.E."/>
            <person name="Zhang Y."/>
            <person name="Omidvar V."/>
            <person name="Sperschneider J."/>
            <person name="Schwessinger B."/>
            <person name="Raley C."/>
            <person name="Palmer J.M."/>
            <person name="Garnica D."/>
            <person name="Upadhyaya N."/>
            <person name="Rathjen J."/>
            <person name="Taylor J.M."/>
            <person name="Park R.F."/>
            <person name="Dodds P.N."/>
            <person name="Hirsch C.D."/>
            <person name="Kianian S.F."/>
            <person name="Figueroa M."/>
        </authorList>
    </citation>
    <scope>NUCLEOTIDE SEQUENCE [LARGE SCALE GENOMIC DNA]</scope>
    <source>
        <strain evidence="2">12NC29</strain>
        <strain evidence="1">12SD80</strain>
    </source>
</reference>
<gene>
    <name evidence="2" type="ORF">PCANC_05994</name>
    <name evidence="1" type="ORF">PCASD_05786</name>
</gene>
<dbReference type="EMBL" id="PGCJ01000061">
    <property type="protein sequence ID" value="PLW53478.1"/>
    <property type="molecule type" value="Genomic_DNA"/>
</dbReference>
<evidence type="ECO:0000313" key="1">
    <source>
        <dbReference type="EMBL" id="PLW43883.1"/>
    </source>
</evidence>